<protein>
    <submittedName>
        <fullName evidence="6">Uncharacterized protein</fullName>
    </submittedName>
</protein>
<dbReference type="PANTHER" id="PTHR24124:SF14">
    <property type="entry name" value="CHROMOSOME UNDETERMINED SCAFFOLD_25, WHOLE GENOME SHOTGUN SEQUENCE"/>
    <property type="match status" value="1"/>
</dbReference>
<dbReference type="SUPFAM" id="SSF48403">
    <property type="entry name" value="Ankyrin repeat"/>
    <property type="match status" value="1"/>
</dbReference>
<dbReference type="EMBL" id="QXFV01004223">
    <property type="protein sequence ID" value="KAE8970926.1"/>
    <property type="molecule type" value="Genomic_DNA"/>
</dbReference>
<feature type="region of interest" description="Disordered" evidence="5">
    <location>
        <begin position="1254"/>
        <end position="1283"/>
    </location>
</feature>
<evidence type="ECO:0000256" key="2">
    <source>
        <dbReference type="ARBA" id="ARBA00023043"/>
    </source>
</evidence>
<organism evidence="6 7">
    <name type="scientific">Phytophthora rubi</name>
    <dbReference type="NCBI Taxonomy" id="129364"/>
    <lineage>
        <taxon>Eukaryota</taxon>
        <taxon>Sar</taxon>
        <taxon>Stramenopiles</taxon>
        <taxon>Oomycota</taxon>
        <taxon>Peronosporomycetes</taxon>
        <taxon>Peronosporales</taxon>
        <taxon>Peronosporaceae</taxon>
        <taxon>Phytophthora</taxon>
    </lineage>
</organism>
<comment type="caution">
    <text evidence="6">The sequence shown here is derived from an EMBL/GenBank/DDBJ whole genome shotgun (WGS) entry which is preliminary data.</text>
</comment>
<dbReference type="PROSITE" id="PS50096">
    <property type="entry name" value="IQ"/>
    <property type="match status" value="1"/>
</dbReference>
<dbReference type="InterPro" id="IPR002110">
    <property type="entry name" value="Ankyrin_rpt"/>
</dbReference>
<accession>A0A6A3HKP4</accession>
<feature type="region of interest" description="Disordered" evidence="5">
    <location>
        <begin position="1144"/>
        <end position="1165"/>
    </location>
</feature>
<evidence type="ECO:0000256" key="3">
    <source>
        <dbReference type="PROSITE-ProRule" id="PRU00023"/>
    </source>
</evidence>
<dbReference type="PROSITE" id="PS50088">
    <property type="entry name" value="ANK_REPEAT"/>
    <property type="match status" value="1"/>
</dbReference>
<keyword evidence="2 3" id="KW-0040">ANK repeat</keyword>
<name>A0A6A3HKP4_9STRA</name>
<keyword evidence="1" id="KW-0677">Repeat</keyword>
<feature type="compositionally biased region" description="Acidic residues" evidence="5">
    <location>
        <begin position="1254"/>
        <end position="1267"/>
    </location>
</feature>
<feature type="non-terminal residue" evidence="6">
    <location>
        <position position="1"/>
    </location>
</feature>
<sequence length="1359" mass="156321">LKEWYAPATSGPHEEVQPVFVEALNQEQSNQEPGARTRKVPLLSKEAAVLKDEEDREALKLVLQRQLSAFTTKLEYLEQFADPPTPVRAKTRAGPRRRRRLAMHLAPLGPARSNLQAAKSVAVLSSHYAREGDRKLGTSASLQTLRPMSRAHVDNDDAEDARDDAEVEMYLMRHRKAARQVYAVVKLQATWRMHLRRRKYLPWRQRRTRQRRAVFEIWVMTYRVGFRAQRSLVRKYFSAWHSDVVEALQLREMELHLFRQAATQAELPRMVLNLVFTSDWEDERAKRLAAKATETAKKKDIAPTSKAAFLGAFLSAAFGDVESASERGRSRVHRLRVQHIAAREEVRKKVVQHVFRLWKRVHEAKKRVGLNAQLCLKRAVRMAFGTRQRWPAETLLASNPHWDIWLHNYQERQVRSVKAAAKAPGARLRRYFLRFHAFALRVKRERHHLAVACEHYVRTLTHNVLVEWREAIAGSAADKKLVRGVLLGIHRYACAKRKLRPLKLQLRQRQWKWLSRRAWRGWKRVQLHTCFKREFNLSRLENSRVWRSRLHRTLDIWRDERDSLLVCRAFAAWTHFVRKRKLFLTLRMICARQQRRNLLTSVFNAWKAAKWDRVDGFLEDRLRLDAWDAYRELSVFFPMLFYGSFSDAGAIFGGLPSYAYGDNAALPRFKQLDQQELVLATSGDAVRHFHGVLVRDSVVEVRNAILQTRHLVNAVDDASGNTALHVATQIEEPERRLEILSLLLSEGAATLKRENRHGLSPIQLAPDPDTRYLLREGIFAFHSRDVLTSESVSEESQDTQRLLWCMITLMSREWGAGARAPADVRTGHWHSSLRDERWLRQKQIRFSPYSTFAPAVTRSRGFLNALKTRLCLSHCDFLLAAQAPKSPTSRQNTKRAREQRYQQWEEQLKARKTRASETGEYEAYARYLLASTLDTEACEQELIPSFVGLLYSLEFSSSDVLQQAHRLENECTAAEGALWELYQRIRAAEKAWSALVASSEETAGRNGVGMLRLFSDDADADLFFRREIFLLEFEQFNRSNGGKRKDGLDVQQEALVLEIDTLLIRTQRKLRKVEKKVKRVQDLIDSSEQTYRRALFASPRDVEAVVVTRMALEHARLRMAMSVIKLSDVKRVVARLEYAKQVLQQENSTNSGDKSPTSDDPPPWAANLTYDERKTFLKAQRTRYSRVFQRRVVLEETKRNADASSGQESKPEETLHRLQKEATSKLHSLLMLNLFRSCCCWLAENMLATEEAVAEEDSIDSGDEADAGENTATGLAGDSGSTFQRNSVSAKRLLSAAGAVLGEGMSRRRSSIKNTRRVLETYHQGFTSTSRLDPDGESMNATYAASAGLLFEEERRAAQ</sequence>
<evidence type="ECO:0000256" key="5">
    <source>
        <dbReference type="SAM" id="MobiDB-lite"/>
    </source>
</evidence>
<keyword evidence="4" id="KW-0175">Coiled coil</keyword>
<dbReference type="GO" id="GO:0005634">
    <property type="term" value="C:nucleus"/>
    <property type="evidence" value="ECO:0007669"/>
    <property type="project" value="TreeGrafter"/>
</dbReference>
<feature type="coiled-coil region" evidence="4">
    <location>
        <begin position="1063"/>
        <end position="1090"/>
    </location>
</feature>
<dbReference type="Proteomes" id="UP000429607">
    <property type="component" value="Unassembled WGS sequence"/>
</dbReference>
<evidence type="ECO:0000313" key="6">
    <source>
        <dbReference type="EMBL" id="KAE8970926.1"/>
    </source>
</evidence>
<evidence type="ECO:0000313" key="7">
    <source>
        <dbReference type="Proteomes" id="UP000429607"/>
    </source>
</evidence>
<dbReference type="PROSITE" id="PS50297">
    <property type="entry name" value="ANK_REP_REGION"/>
    <property type="match status" value="1"/>
</dbReference>
<feature type="region of interest" description="Disordered" evidence="5">
    <location>
        <begin position="1198"/>
        <end position="1217"/>
    </location>
</feature>
<dbReference type="GO" id="GO:0010468">
    <property type="term" value="P:regulation of gene expression"/>
    <property type="evidence" value="ECO:0007669"/>
    <property type="project" value="TreeGrafter"/>
</dbReference>
<feature type="compositionally biased region" description="Polar residues" evidence="5">
    <location>
        <begin position="1144"/>
        <end position="1155"/>
    </location>
</feature>
<feature type="non-terminal residue" evidence="6">
    <location>
        <position position="1359"/>
    </location>
</feature>
<dbReference type="Gene3D" id="1.25.40.20">
    <property type="entry name" value="Ankyrin repeat-containing domain"/>
    <property type="match status" value="1"/>
</dbReference>
<evidence type="ECO:0000256" key="1">
    <source>
        <dbReference type="ARBA" id="ARBA00022737"/>
    </source>
</evidence>
<gene>
    <name evidence="6" type="ORF">PR001_g27058</name>
</gene>
<dbReference type="InterPro" id="IPR036770">
    <property type="entry name" value="Ankyrin_rpt-contain_sf"/>
</dbReference>
<reference evidence="6 7" key="1">
    <citation type="submission" date="2018-09" db="EMBL/GenBank/DDBJ databases">
        <title>Genomic investigation of the strawberry pathogen Phytophthora fragariae indicates pathogenicity is determined by transcriptional variation in three key races.</title>
        <authorList>
            <person name="Adams T.M."/>
            <person name="Armitage A.D."/>
            <person name="Sobczyk M.K."/>
            <person name="Bates H.J."/>
            <person name="Dunwell J.M."/>
            <person name="Nellist C.F."/>
            <person name="Harrison R.J."/>
        </authorList>
    </citation>
    <scope>NUCLEOTIDE SEQUENCE [LARGE SCALE GENOMIC DNA]</scope>
    <source>
        <strain evidence="6 7">SCRP249</strain>
    </source>
</reference>
<dbReference type="PANTHER" id="PTHR24124">
    <property type="entry name" value="ANKYRIN REPEAT FAMILY A"/>
    <property type="match status" value="1"/>
</dbReference>
<proteinExistence type="predicted"/>
<feature type="repeat" description="ANK" evidence="3">
    <location>
        <begin position="719"/>
        <end position="755"/>
    </location>
</feature>
<evidence type="ECO:0000256" key="4">
    <source>
        <dbReference type="SAM" id="Coils"/>
    </source>
</evidence>